<keyword evidence="1" id="KW-0001">2Fe-2S</keyword>
<dbReference type="Gene3D" id="2.102.10.10">
    <property type="entry name" value="Rieske [2Fe-2S] iron-sulphur domain"/>
    <property type="match status" value="1"/>
</dbReference>
<dbReference type="SUPFAM" id="SSF50022">
    <property type="entry name" value="ISP domain"/>
    <property type="match status" value="1"/>
</dbReference>
<dbReference type="PANTHER" id="PTHR21496">
    <property type="entry name" value="FERREDOXIN-RELATED"/>
    <property type="match status" value="1"/>
</dbReference>
<evidence type="ECO:0000313" key="8">
    <source>
        <dbReference type="EMBL" id="OAV62123.1"/>
    </source>
</evidence>
<evidence type="ECO:0000256" key="4">
    <source>
        <dbReference type="ARBA" id="ARBA00023014"/>
    </source>
</evidence>
<keyword evidence="3" id="KW-0408">Iron</keyword>
<dbReference type="CDD" id="cd03467">
    <property type="entry name" value="Rieske"/>
    <property type="match status" value="1"/>
</dbReference>
<dbReference type="EMBL" id="LXEY01000014">
    <property type="protein sequence ID" value="OAV62123.1"/>
    <property type="molecule type" value="Genomic_DNA"/>
</dbReference>
<dbReference type="InterPro" id="IPR019251">
    <property type="entry name" value="DUF2231_TM"/>
</dbReference>
<accession>A0A1B7M182</accession>
<name>A0A1B7M182_9MICC</name>
<dbReference type="GO" id="GO:0016705">
    <property type="term" value="F:oxidoreductase activity, acting on paired donors, with incorporation or reduction of molecular oxygen"/>
    <property type="evidence" value="ECO:0007669"/>
    <property type="project" value="UniProtKB-ARBA"/>
</dbReference>
<dbReference type="GO" id="GO:0046872">
    <property type="term" value="F:metal ion binding"/>
    <property type="evidence" value="ECO:0007669"/>
    <property type="project" value="UniProtKB-KW"/>
</dbReference>
<keyword evidence="2" id="KW-0479">Metal-binding</keyword>
<dbReference type="GO" id="GO:0004497">
    <property type="term" value="F:monooxygenase activity"/>
    <property type="evidence" value="ECO:0007669"/>
    <property type="project" value="UniProtKB-ARBA"/>
</dbReference>
<dbReference type="PROSITE" id="PS51296">
    <property type="entry name" value="RIESKE"/>
    <property type="match status" value="1"/>
</dbReference>
<comment type="caution">
    <text evidence="8">The sequence shown here is derived from an EMBL/GenBank/DDBJ whole genome shotgun (WGS) entry which is preliminary data.</text>
</comment>
<evidence type="ECO:0000256" key="1">
    <source>
        <dbReference type="ARBA" id="ARBA00022714"/>
    </source>
</evidence>
<feature type="domain" description="Rieske" evidence="7">
    <location>
        <begin position="184"/>
        <end position="279"/>
    </location>
</feature>
<gene>
    <name evidence="8" type="ORF">A6F49_07465</name>
</gene>
<comment type="cofactor">
    <cofactor evidence="5">
        <name>[2Fe-2S] cluster</name>
        <dbReference type="ChEBI" id="CHEBI:190135"/>
    </cofactor>
</comment>
<dbReference type="OrthoDB" id="9795104at2"/>
<evidence type="ECO:0000256" key="2">
    <source>
        <dbReference type="ARBA" id="ARBA00022723"/>
    </source>
</evidence>
<evidence type="ECO:0000256" key="6">
    <source>
        <dbReference type="ARBA" id="ARBA00038001"/>
    </source>
</evidence>
<proteinExistence type="inferred from homology"/>
<protein>
    <recommendedName>
        <fullName evidence="7">Rieske domain-containing protein</fullName>
    </recommendedName>
</protein>
<dbReference type="RefSeq" id="WP_043057218.1">
    <property type="nucleotide sequence ID" value="NZ_LXEY01000014.1"/>
</dbReference>
<dbReference type="InterPro" id="IPR036922">
    <property type="entry name" value="Rieske_2Fe-2S_sf"/>
</dbReference>
<organism evidence="8 9">
    <name type="scientific">Enteractinococcus helveticum</name>
    <dbReference type="NCBI Taxonomy" id="1837282"/>
    <lineage>
        <taxon>Bacteria</taxon>
        <taxon>Bacillati</taxon>
        <taxon>Actinomycetota</taxon>
        <taxon>Actinomycetes</taxon>
        <taxon>Micrococcales</taxon>
        <taxon>Micrococcaceae</taxon>
    </lineage>
</organism>
<dbReference type="STRING" id="1837282.A6F49_07465"/>
<comment type="similarity">
    <text evidence="6">Belongs to the bacterial ring-hydroxylating dioxygenase ferredoxin component family.</text>
</comment>
<evidence type="ECO:0000256" key="3">
    <source>
        <dbReference type="ARBA" id="ARBA00023004"/>
    </source>
</evidence>
<keyword evidence="4" id="KW-0411">Iron-sulfur</keyword>
<reference evidence="8 9" key="1">
    <citation type="submission" date="2016-04" db="EMBL/GenBank/DDBJ databases">
        <title>First whole genome shotgun sequence of the bacterium Enteractinococcus sp. strain UASWS1574.</title>
        <authorList>
            <person name="Crovadore J."/>
            <person name="Chablais R."/>
            <person name="Lefort F."/>
        </authorList>
    </citation>
    <scope>NUCLEOTIDE SEQUENCE [LARGE SCALE GENOMIC DNA]</scope>
    <source>
        <strain evidence="8 9">UASWS1574</strain>
    </source>
</reference>
<dbReference type="Pfam" id="PF09990">
    <property type="entry name" value="DUF2231"/>
    <property type="match status" value="1"/>
</dbReference>
<evidence type="ECO:0000256" key="5">
    <source>
        <dbReference type="ARBA" id="ARBA00034078"/>
    </source>
</evidence>
<sequence>MFGLSRVVKRIEQEKTLDEISEPLSKWYSKLTAPDPVKYVLSGSWLGHQLHPMLTDLPIGAWVMASALDVTGGKKMQPASQRLVALGFLSAIPTAITGASDWSESYGKEQRVGMAHILGNAWGITLQGLSWVARKNDRHKLGAGLSLLGLGFTTSAAYLGGHLTLNDGVGVNHTAFEQRTKKWTDVAAEDDVQEGQLIRVTANKTPVVLTRHQGELHALSATCAHAGGPLNKGHIEDDCIVCPWHHSKFRITDGTPMRGPAGSAQPTWDVRAQEGRVLVKAAD</sequence>
<dbReference type="InterPro" id="IPR017941">
    <property type="entry name" value="Rieske_2Fe-2S"/>
</dbReference>
<dbReference type="Pfam" id="PF00355">
    <property type="entry name" value="Rieske"/>
    <property type="match status" value="1"/>
</dbReference>
<evidence type="ECO:0000313" key="9">
    <source>
        <dbReference type="Proteomes" id="UP000078292"/>
    </source>
</evidence>
<keyword evidence="9" id="KW-1185">Reference proteome</keyword>
<dbReference type="PANTHER" id="PTHR21496:SF0">
    <property type="entry name" value="RIESKE DOMAIN-CONTAINING PROTEIN"/>
    <property type="match status" value="1"/>
</dbReference>
<dbReference type="Proteomes" id="UP000078292">
    <property type="component" value="Unassembled WGS sequence"/>
</dbReference>
<dbReference type="GO" id="GO:0051537">
    <property type="term" value="F:2 iron, 2 sulfur cluster binding"/>
    <property type="evidence" value="ECO:0007669"/>
    <property type="project" value="UniProtKB-KW"/>
</dbReference>
<evidence type="ECO:0000259" key="7">
    <source>
        <dbReference type="PROSITE" id="PS51296"/>
    </source>
</evidence>
<dbReference type="AlphaFoldDB" id="A0A1B7M182"/>